<reference evidence="1" key="1">
    <citation type="submission" date="2023-03" db="EMBL/GenBank/DDBJ databases">
        <authorList>
            <person name="Steffen K."/>
            <person name="Cardenas P."/>
        </authorList>
    </citation>
    <scope>NUCLEOTIDE SEQUENCE</scope>
</reference>
<gene>
    <name evidence="1" type="ORF">GBAR_LOCUS1897</name>
</gene>
<proteinExistence type="predicted"/>
<keyword evidence="2" id="KW-1185">Reference proteome</keyword>
<organism evidence="1 2">
    <name type="scientific">Geodia barretti</name>
    <name type="common">Barrett's horny sponge</name>
    <dbReference type="NCBI Taxonomy" id="519541"/>
    <lineage>
        <taxon>Eukaryota</taxon>
        <taxon>Metazoa</taxon>
        <taxon>Porifera</taxon>
        <taxon>Demospongiae</taxon>
        <taxon>Heteroscleromorpha</taxon>
        <taxon>Tetractinellida</taxon>
        <taxon>Astrophorina</taxon>
        <taxon>Geodiidae</taxon>
        <taxon>Geodia</taxon>
    </lineage>
</organism>
<name>A0AA35QXW4_GEOBA</name>
<comment type="caution">
    <text evidence="1">The sequence shown here is derived from an EMBL/GenBank/DDBJ whole genome shotgun (WGS) entry which is preliminary data.</text>
</comment>
<sequence length="520" mass="58050">MQVELCRESCSLINLVHCRNKCVNETYDTPDSSACQVCRKDACDTGCEVKQELQAIDEEGTDPNALPPAPNGRLELTIADASDDVSPHTSDAGLYTMDPSGAVPQESNSSAVIRHPTVIILRVSGRKHKYVWLTSFEEILNLTAYACEEVRIQLGAINKFGLAPTSYSPHTSLSVEVYGESLPTCAAHPKNVNFIKEKVNMTGYWKHANVIVHWKRREKGFELLDHYEARFQLEKPDEQPYCRPTNLTKRVESGLYCIQRSITGDDLRWNISAGAVGDGPVSDCHYTVTIEAVSLDRSICPTYPPDVHKVHISSLDTTPVPLDLQWGQEWDDKTGNFTYNLDWSMPDDTNVQRAVGSFEVLVDLIAPDNTYETLSSTVYFTNASSGLAYHHTQRVKYDEKNFKHQITLKSHPGDLSLAVLIPSQRKQTFSAEALPPAQVVGVTAELITPIAESKTSTVTLDIAVAWGEVEAEVAYYQLRVARDNTTGPLQYMKFNQLNLQLPLVDSEWHWATADHVSTYR</sequence>
<dbReference type="EMBL" id="CASHTH010000271">
    <property type="protein sequence ID" value="CAI7996550.1"/>
    <property type="molecule type" value="Genomic_DNA"/>
</dbReference>
<accession>A0AA35QXW4</accession>
<evidence type="ECO:0000313" key="2">
    <source>
        <dbReference type="Proteomes" id="UP001174909"/>
    </source>
</evidence>
<protein>
    <submittedName>
        <fullName evidence="1">Uncharacterized protein</fullName>
    </submittedName>
</protein>
<dbReference type="Proteomes" id="UP001174909">
    <property type="component" value="Unassembled WGS sequence"/>
</dbReference>
<evidence type="ECO:0000313" key="1">
    <source>
        <dbReference type="EMBL" id="CAI7996550.1"/>
    </source>
</evidence>
<dbReference type="AlphaFoldDB" id="A0AA35QXW4"/>